<dbReference type="AlphaFoldDB" id="A0A2H9ZVX4"/>
<evidence type="ECO:0000256" key="1">
    <source>
        <dbReference type="SAM" id="Coils"/>
    </source>
</evidence>
<feature type="region of interest" description="Disordered" evidence="2">
    <location>
        <begin position="1"/>
        <end position="51"/>
    </location>
</feature>
<proteinExistence type="predicted"/>
<sequence>MKKRKNSTLPDDVESPDLTGDKNSGNLPLHSSDGTTKRESPLLNSDGFRNSTSVNLKEPKIYCPEKLGEYLPSKLMRDCLSISSSKQYGSGTQDMPASETISGYEEYGTFSFSTTLCDELLKKCSKQKNSADSVVNASKSQFLRLEFQQLAKEHKTFKERINKLEHKLQHDLQAERKKNEALTEQVEELEKKLKEADKEQETLIDIFSEERQRRDAEEEKLREQLKIRFHGAGGEVGAIKKGNGWYGGCKNGGSQEGMLKG</sequence>
<dbReference type="EMBL" id="KZ453230">
    <property type="protein sequence ID" value="PKA47459.1"/>
    <property type="molecule type" value="Genomic_DNA"/>
</dbReference>
<dbReference type="Proteomes" id="UP000236161">
    <property type="component" value="Unassembled WGS sequence"/>
</dbReference>
<evidence type="ECO:0000256" key="2">
    <source>
        <dbReference type="SAM" id="MobiDB-lite"/>
    </source>
</evidence>
<reference evidence="3 4" key="1">
    <citation type="journal article" date="2017" name="Nature">
        <title>The Apostasia genome and the evolution of orchids.</title>
        <authorList>
            <person name="Zhang G.Q."/>
            <person name="Liu K.W."/>
            <person name="Li Z."/>
            <person name="Lohaus R."/>
            <person name="Hsiao Y.Y."/>
            <person name="Niu S.C."/>
            <person name="Wang J.Y."/>
            <person name="Lin Y.C."/>
            <person name="Xu Q."/>
            <person name="Chen L.J."/>
            <person name="Yoshida K."/>
            <person name="Fujiwara S."/>
            <person name="Wang Z.W."/>
            <person name="Zhang Y.Q."/>
            <person name="Mitsuda N."/>
            <person name="Wang M."/>
            <person name="Liu G.H."/>
            <person name="Pecoraro L."/>
            <person name="Huang H.X."/>
            <person name="Xiao X.J."/>
            <person name="Lin M."/>
            <person name="Wu X.Y."/>
            <person name="Wu W.L."/>
            <person name="Chen Y.Y."/>
            <person name="Chang S.B."/>
            <person name="Sakamoto S."/>
            <person name="Ohme-Takagi M."/>
            <person name="Yagi M."/>
            <person name="Zeng S.J."/>
            <person name="Shen C.Y."/>
            <person name="Yeh C.M."/>
            <person name="Luo Y.B."/>
            <person name="Tsai W.C."/>
            <person name="Van de Peer Y."/>
            <person name="Liu Z.J."/>
        </authorList>
    </citation>
    <scope>NUCLEOTIDE SEQUENCE [LARGE SCALE GENOMIC DNA]</scope>
    <source>
        <strain evidence="4">cv. Shenzhen</strain>
        <tissue evidence="3">Stem</tissue>
    </source>
</reference>
<name>A0A2H9ZVX4_9ASPA</name>
<evidence type="ECO:0000313" key="4">
    <source>
        <dbReference type="Proteomes" id="UP000236161"/>
    </source>
</evidence>
<evidence type="ECO:0000313" key="3">
    <source>
        <dbReference type="EMBL" id="PKA47459.1"/>
    </source>
</evidence>
<protein>
    <submittedName>
        <fullName evidence="3">Uncharacterized protein</fullName>
    </submittedName>
</protein>
<accession>A0A2H9ZVX4</accession>
<feature type="coiled-coil region" evidence="1">
    <location>
        <begin position="147"/>
        <end position="206"/>
    </location>
</feature>
<gene>
    <name evidence="3" type="ORF">AXF42_Ash020188</name>
</gene>
<keyword evidence="1" id="KW-0175">Coiled coil</keyword>
<dbReference type="STRING" id="1088818.A0A2H9ZVX4"/>
<organism evidence="3 4">
    <name type="scientific">Apostasia shenzhenica</name>
    <dbReference type="NCBI Taxonomy" id="1088818"/>
    <lineage>
        <taxon>Eukaryota</taxon>
        <taxon>Viridiplantae</taxon>
        <taxon>Streptophyta</taxon>
        <taxon>Embryophyta</taxon>
        <taxon>Tracheophyta</taxon>
        <taxon>Spermatophyta</taxon>
        <taxon>Magnoliopsida</taxon>
        <taxon>Liliopsida</taxon>
        <taxon>Asparagales</taxon>
        <taxon>Orchidaceae</taxon>
        <taxon>Apostasioideae</taxon>
        <taxon>Apostasia</taxon>
    </lineage>
</organism>
<keyword evidence="4" id="KW-1185">Reference proteome</keyword>